<keyword evidence="5 9" id="KW-0812">Transmembrane</keyword>
<dbReference type="AlphaFoldDB" id="A0A4Z0W2B1"/>
<dbReference type="GO" id="GO:0005886">
    <property type="term" value="C:plasma membrane"/>
    <property type="evidence" value="ECO:0007669"/>
    <property type="project" value="UniProtKB-SubCell"/>
</dbReference>
<dbReference type="RefSeq" id="WP_135402931.1">
    <property type="nucleotide sequence ID" value="NZ_SRME01000003.1"/>
</dbReference>
<evidence type="ECO:0000256" key="1">
    <source>
        <dbReference type="ARBA" id="ARBA00004651"/>
    </source>
</evidence>
<feature type="transmembrane region" description="Helical" evidence="9">
    <location>
        <begin position="35"/>
        <end position="56"/>
    </location>
</feature>
<evidence type="ECO:0000256" key="7">
    <source>
        <dbReference type="ARBA" id="ARBA00023136"/>
    </source>
</evidence>
<feature type="transmembrane region" description="Helical" evidence="9">
    <location>
        <begin position="116"/>
        <end position="139"/>
    </location>
</feature>
<name>A0A4Z0W2B1_9BACT</name>
<evidence type="ECO:0000256" key="9">
    <source>
        <dbReference type="SAM" id="Phobius"/>
    </source>
</evidence>
<evidence type="ECO:0000256" key="2">
    <source>
        <dbReference type="ARBA" id="ARBA00022448"/>
    </source>
</evidence>
<keyword evidence="2" id="KW-0813">Transport</keyword>
<dbReference type="Proteomes" id="UP000297288">
    <property type="component" value="Unassembled WGS sequence"/>
</dbReference>
<feature type="transmembrane region" description="Helical" evidence="9">
    <location>
        <begin position="86"/>
        <end position="109"/>
    </location>
</feature>
<reference evidence="10 11" key="1">
    <citation type="submission" date="2019-04" db="EMBL/GenBank/DDBJ databases">
        <title>Draft genome sequence data and analysis of a Fermenting Bacterium, Geotoga petraea strain HO-Geo1, isolated from heavy-oil petroleum reservoir in Russia.</title>
        <authorList>
            <person name="Grouzdev D.S."/>
            <person name="Semenova E.M."/>
            <person name="Sokolova D.S."/>
            <person name="Tourova T.P."/>
            <person name="Poltaraus A.B."/>
            <person name="Nazina T.N."/>
        </authorList>
    </citation>
    <scope>NUCLEOTIDE SEQUENCE [LARGE SCALE GENOMIC DNA]</scope>
    <source>
        <strain evidence="10 11">HO-Geo1</strain>
    </source>
</reference>
<evidence type="ECO:0000313" key="11">
    <source>
        <dbReference type="Proteomes" id="UP000297288"/>
    </source>
</evidence>
<organism evidence="10 11">
    <name type="scientific">Geotoga petraea</name>
    <dbReference type="NCBI Taxonomy" id="28234"/>
    <lineage>
        <taxon>Bacteria</taxon>
        <taxon>Thermotogati</taxon>
        <taxon>Thermotogota</taxon>
        <taxon>Thermotogae</taxon>
        <taxon>Petrotogales</taxon>
        <taxon>Petrotogaceae</taxon>
        <taxon>Geotoga</taxon>
    </lineage>
</organism>
<dbReference type="EMBL" id="SRME01000003">
    <property type="protein sequence ID" value="TGG88006.1"/>
    <property type="molecule type" value="Genomic_DNA"/>
</dbReference>
<feature type="transmembrane region" description="Helical" evidence="9">
    <location>
        <begin position="240"/>
        <end position="260"/>
    </location>
</feature>
<comment type="subcellular location">
    <subcellularLocation>
        <location evidence="1">Cell membrane</location>
        <topology evidence="1">Multi-pass membrane protein</topology>
    </subcellularLocation>
</comment>
<dbReference type="CDD" id="cd06579">
    <property type="entry name" value="TM_PBP1_transp_AraH_like"/>
    <property type="match status" value="1"/>
</dbReference>
<dbReference type="PANTHER" id="PTHR32196:SF71">
    <property type="entry name" value="AUTOINDUCER 2 IMPORT SYSTEM PERMEASE PROTEIN LSRD"/>
    <property type="match status" value="1"/>
</dbReference>
<dbReference type="OrthoDB" id="9784538at2"/>
<comment type="caution">
    <text evidence="10">The sequence shown here is derived from an EMBL/GenBank/DDBJ whole genome shotgun (WGS) entry which is preliminary data.</text>
</comment>
<feature type="transmembrane region" description="Helical" evidence="9">
    <location>
        <begin position="7"/>
        <end position="29"/>
    </location>
</feature>
<proteinExistence type="predicted"/>
<feature type="transmembrane region" description="Helical" evidence="9">
    <location>
        <begin position="267"/>
        <end position="283"/>
    </location>
</feature>
<evidence type="ECO:0000313" key="10">
    <source>
        <dbReference type="EMBL" id="TGG88006.1"/>
    </source>
</evidence>
<feature type="transmembrane region" description="Helical" evidence="9">
    <location>
        <begin position="210"/>
        <end position="234"/>
    </location>
</feature>
<dbReference type="GO" id="GO:0022857">
    <property type="term" value="F:transmembrane transporter activity"/>
    <property type="evidence" value="ECO:0007669"/>
    <property type="project" value="InterPro"/>
</dbReference>
<gene>
    <name evidence="10" type="ORF">E4650_06585</name>
</gene>
<dbReference type="PANTHER" id="PTHR32196">
    <property type="entry name" value="ABC TRANSPORTER PERMEASE PROTEIN YPHD-RELATED-RELATED"/>
    <property type="match status" value="1"/>
</dbReference>
<keyword evidence="4" id="KW-0997">Cell inner membrane</keyword>
<keyword evidence="6 9" id="KW-1133">Transmembrane helix</keyword>
<feature type="transmembrane region" description="Helical" evidence="9">
    <location>
        <begin position="295"/>
        <end position="317"/>
    </location>
</feature>
<dbReference type="Pfam" id="PF02653">
    <property type="entry name" value="BPD_transp_2"/>
    <property type="match status" value="1"/>
</dbReference>
<keyword evidence="7 9" id="KW-0472">Membrane</keyword>
<evidence type="ECO:0000256" key="5">
    <source>
        <dbReference type="ARBA" id="ARBA00022692"/>
    </source>
</evidence>
<dbReference type="InterPro" id="IPR001851">
    <property type="entry name" value="ABC_transp_permease"/>
</dbReference>
<evidence type="ECO:0000256" key="8">
    <source>
        <dbReference type="ARBA" id="ARBA00039381"/>
    </source>
</evidence>
<evidence type="ECO:0000256" key="3">
    <source>
        <dbReference type="ARBA" id="ARBA00022475"/>
    </source>
</evidence>
<sequence length="338" mass="36027">MKKFLNWHLALIIILIVEFTIFSFLNPYFLNIDNLLFNVADFLYIALAALPMTLVIVTGGIDISVGSVMGLGSIVTALLWSKGIHIGLASIFGLGAGAAAGLLNGFLVVLTGVNPLVITLGSSFLISGVSLILSGMAGATGFEGISGLPMSFSNIANGYTFNVPNPVWILLIAFVLFYIILHKTKYGEYLYLIGMNPEAAKYSGISVKKILMFTYTLMGIGGAFSGIMLTSYFTSARADLGASSALSVVTVAVLGGASIYGGKGTMIGTFIASLLIGYLKYGLQMAGISSQETQVFLGLVLIGTISGRFFWDIYTNVRKNKRAIQKREKLISQKGENV</sequence>
<evidence type="ECO:0000256" key="4">
    <source>
        <dbReference type="ARBA" id="ARBA00022519"/>
    </source>
</evidence>
<accession>A0A4Z0W2B1</accession>
<evidence type="ECO:0000256" key="6">
    <source>
        <dbReference type="ARBA" id="ARBA00022989"/>
    </source>
</evidence>
<protein>
    <recommendedName>
        <fullName evidence="8">Autoinducer 2 import system permease protein LsrD</fullName>
    </recommendedName>
</protein>
<keyword evidence="3" id="KW-1003">Cell membrane</keyword>
<feature type="transmembrane region" description="Helical" evidence="9">
    <location>
        <begin position="159"/>
        <end position="181"/>
    </location>
</feature>